<sequence length="77" mass="9303">MGIIALGAIAVLVVLGFGNHLWWLVAGALYLFLRRPSKSEEGANRGRPTTYQAYRERRDRQARWERRYQRERRWRWN</sequence>
<keyword evidence="1" id="KW-0812">Transmembrane</keyword>
<evidence type="ECO:0000313" key="3">
    <source>
        <dbReference type="Proteomes" id="UP000037151"/>
    </source>
</evidence>
<dbReference type="EMBL" id="JPPY01000083">
    <property type="protein sequence ID" value="KND36176.1"/>
    <property type="molecule type" value="Genomic_DNA"/>
</dbReference>
<feature type="transmembrane region" description="Helical" evidence="1">
    <location>
        <begin position="6"/>
        <end position="33"/>
    </location>
</feature>
<dbReference type="AlphaFoldDB" id="A0A0L0KEE8"/>
<dbReference type="PATRIC" id="fig|42234.21.peg.2647"/>
<accession>A0A0L0KEE8</accession>
<dbReference type="OrthoDB" id="4334394at2"/>
<reference evidence="3" key="1">
    <citation type="submission" date="2014-07" db="EMBL/GenBank/DDBJ databases">
        <title>Genome sequencing of plant-pathogenic Streptomyces species.</title>
        <authorList>
            <person name="Harrison J."/>
            <person name="Sapp M."/>
            <person name="Thwaites R."/>
            <person name="Studholme D.J."/>
        </authorList>
    </citation>
    <scope>NUCLEOTIDE SEQUENCE [LARGE SCALE GENOMIC DNA]</scope>
    <source>
        <strain evidence="3">NCPPB 4445</strain>
    </source>
</reference>
<evidence type="ECO:0000313" key="2">
    <source>
        <dbReference type="EMBL" id="KND36176.1"/>
    </source>
</evidence>
<keyword evidence="1" id="KW-1133">Transmembrane helix</keyword>
<gene>
    <name evidence="2" type="ORF">IQ63_12840</name>
</gene>
<proteinExistence type="predicted"/>
<evidence type="ECO:0000256" key="1">
    <source>
        <dbReference type="SAM" id="Phobius"/>
    </source>
</evidence>
<keyword evidence="1" id="KW-0472">Membrane</keyword>
<organism evidence="2 3">
    <name type="scientific">Streptomyces acidiscabies</name>
    <dbReference type="NCBI Taxonomy" id="42234"/>
    <lineage>
        <taxon>Bacteria</taxon>
        <taxon>Bacillati</taxon>
        <taxon>Actinomycetota</taxon>
        <taxon>Actinomycetes</taxon>
        <taxon>Kitasatosporales</taxon>
        <taxon>Streptomycetaceae</taxon>
        <taxon>Streptomyces</taxon>
    </lineage>
</organism>
<dbReference type="RefSeq" id="WP_050370802.1">
    <property type="nucleotide sequence ID" value="NZ_KQ257815.1"/>
</dbReference>
<protein>
    <submittedName>
        <fullName evidence="2">Uncharacterized protein</fullName>
    </submittedName>
</protein>
<comment type="caution">
    <text evidence="2">The sequence shown here is derived from an EMBL/GenBank/DDBJ whole genome shotgun (WGS) entry which is preliminary data.</text>
</comment>
<dbReference type="Proteomes" id="UP000037151">
    <property type="component" value="Unassembled WGS sequence"/>
</dbReference>
<name>A0A0L0KEE8_9ACTN</name>